<dbReference type="Proteomes" id="UP000460561">
    <property type="component" value="Unassembled WGS sequence"/>
</dbReference>
<dbReference type="RefSeq" id="WP_160738318.1">
    <property type="nucleotide sequence ID" value="NZ_WTYQ01000001.1"/>
</dbReference>
<keyword evidence="3" id="KW-1185">Reference proteome</keyword>
<dbReference type="EMBL" id="WTYQ01000001">
    <property type="protein sequence ID" value="MXP25167.1"/>
    <property type="molecule type" value="Genomic_DNA"/>
</dbReference>
<name>A0A845A6I9_9SPHN</name>
<comment type="caution">
    <text evidence="2">The sequence shown here is derived from an EMBL/GenBank/DDBJ whole genome shotgun (WGS) entry which is preliminary data.</text>
</comment>
<keyword evidence="1" id="KW-0732">Signal</keyword>
<gene>
    <name evidence="2" type="ORF">GRI39_03800</name>
</gene>
<dbReference type="PROSITE" id="PS51257">
    <property type="entry name" value="PROKAR_LIPOPROTEIN"/>
    <property type="match status" value="1"/>
</dbReference>
<proteinExistence type="predicted"/>
<dbReference type="OrthoDB" id="7594050at2"/>
<feature type="chain" id="PRO_5032967286" description="Secreted protein" evidence="1">
    <location>
        <begin position="25"/>
        <end position="178"/>
    </location>
</feature>
<organism evidence="2 3">
    <name type="scientific">Altericroceibacterium indicum</name>
    <dbReference type="NCBI Taxonomy" id="374177"/>
    <lineage>
        <taxon>Bacteria</taxon>
        <taxon>Pseudomonadati</taxon>
        <taxon>Pseudomonadota</taxon>
        <taxon>Alphaproteobacteria</taxon>
        <taxon>Sphingomonadales</taxon>
        <taxon>Erythrobacteraceae</taxon>
        <taxon>Altericroceibacterium</taxon>
    </lineage>
</organism>
<evidence type="ECO:0000313" key="2">
    <source>
        <dbReference type="EMBL" id="MXP25167.1"/>
    </source>
</evidence>
<accession>A0A845A6I9</accession>
<evidence type="ECO:0000256" key="1">
    <source>
        <dbReference type="SAM" id="SignalP"/>
    </source>
</evidence>
<sequence length="178" mass="19150">MSTRKYLIGALAALGVMNSSAAFAQSCIKETEVKAMTLYALPTIISAAQSKCANTLPADGFMATQASQLAARYEAKKDSNWPTARKVLIALASQGNGNADQRMGQILEQMPPATVKELLDSMLFQKLSEEIKPSKCVMIEHGLEIAAPLEPDETASIFAFVMTLAAPEKLNICPLDKK</sequence>
<feature type="signal peptide" evidence="1">
    <location>
        <begin position="1"/>
        <end position="24"/>
    </location>
</feature>
<evidence type="ECO:0008006" key="4">
    <source>
        <dbReference type="Google" id="ProtNLM"/>
    </source>
</evidence>
<evidence type="ECO:0000313" key="3">
    <source>
        <dbReference type="Proteomes" id="UP000460561"/>
    </source>
</evidence>
<reference evidence="2 3" key="1">
    <citation type="submission" date="2019-12" db="EMBL/GenBank/DDBJ databases">
        <title>Genomic-based taxomic classification of the family Erythrobacteraceae.</title>
        <authorList>
            <person name="Xu L."/>
        </authorList>
    </citation>
    <scope>NUCLEOTIDE SEQUENCE [LARGE SCALE GENOMIC DNA]</scope>
    <source>
        <strain evidence="2 3">DSM 18604</strain>
    </source>
</reference>
<protein>
    <recommendedName>
        <fullName evidence="4">Secreted protein</fullName>
    </recommendedName>
</protein>
<dbReference type="AlphaFoldDB" id="A0A845A6I9"/>